<accession>A0A154V702</accession>
<dbReference type="AlphaFoldDB" id="A0A154V702"/>
<dbReference type="Proteomes" id="UP000076400">
    <property type="component" value="Unassembled WGS sequence"/>
</dbReference>
<dbReference type="EMBL" id="LPXN01000180">
    <property type="protein sequence ID" value="KZC97019.1"/>
    <property type="molecule type" value="Genomic_DNA"/>
</dbReference>
<dbReference type="OrthoDB" id="7361098at2"/>
<comment type="caution">
    <text evidence="1">The sequence shown here is derived from an EMBL/GenBank/DDBJ whole genome shotgun (WGS) entry which is preliminary data.</text>
</comment>
<organism evidence="1 2">
    <name type="scientific">Oceanibaculum pacificum</name>
    <dbReference type="NCBI Taxonomy" id="580166"/>
    <lineage>
        <taxon>Bacteria</taxon>
        <taxon>Pseudomonadati</taxon>
        <taxon>Pseudomonadota</taxon>
        <taxon>Alphaproteobacteria</taxon>
        <taxon>Rhodospirillales</taxon>
        <taxon>Oceanibaculaceae</taxon>
        <taxon>Oceanibaculum</taxon>
    </lineage>
</organism>
<sequence length="71" mass="7270">MHKDMMKRRSADGGSEALEAALEAVEALDSLGLVVAPVDPTAAMVRAGAASGGVPDELAARIYRAMLACVD</sequence>
<dbReference type="RefSeq" id="WP_067560370.1">
    <property type="nucleotide sequence ID" value="NZ_LPXN01000180.1"/>
</dbReference>
<evidence type="ECO:0000313" key="1">
    <source>
        <dbReference type="EMBL" id="KZC97019.1"/>
    </source>
</evidence>
<dbReference type="STRING" id="580166.AUP43_15265"/>
<proteinExistence type="predicted"/>
<gene>
    <name evidence="1" type="ORF">AUP43_15265</name>
</gene>
<keyword evidence="2" id="KW-1185">Reference proteome</keyword>
<name>A0A154V702_9PROT</name>
<reference evidence="1 2" key="1">
    <citation type="submission" date="2015-12" db="EMBL/GenBank/DDBJ databases">
        <title>Genome sequence of Oceanibaculum pacificum MCCC 1A02656.</title>
        <authorList>
            <person name="Lu L."/>
            <person name="Lai Q."/>
            <person name="Shao Z."/>
            <person name="Qian P."/>
        </authorList>
    </citation>
    <scope>NUCLEOTIDE SEQUENCE [LARGE SCALE GENOMIC DNA]</scope>
    <source>
        <strain evidence="1 2">MCCC 1A02656</strain>
    </source>
</reference>
<protein>
    <submittedName>
        <fullName evidence="1">Uncharacterized protein</fullName>
    </submittedName>
</protein>
<evidence type="ECO:0000313" key="2">
    <source>
        <dbReference type="Proteomes" id="UP000076400"/>
    </source>
</evidence>